<dbReference type="InterPro" id="IPR006175">
    <property type="entry name" value="YjgF/YER057c/UK114"/>
</dbReference>
<organism evidence="2 3">
    <name type="scientific">Methylobacterium gossipiicola</name>
    <dbReference type="NCBI Taxonomy" id="582675"/>
    <lineage>
        <taxon>Bacteria</taxon>
        <taxon>Pseudomonadati</taxon>
        <taxon>Pseudomonadota</taxon>
        <taxon>Alphaproteobacteria</taxon>
        <taxon>Hyphomicrobiales</taxon>
        <taxon>Methylobacteriaceae</taxon>
        <taxon>Methylobacterium</taxon>
    </lineage>
</organism>
<evidence type="ECO:0000256" key="1">
    <source>
        <dbReference type="ARBA" id="ARBA00010552"/>
    </source>
</evidence>
<dbReference type="Gene3D" id="3.30.1330.40">
    <property type="entry name" value="RutC-like"/>
    <property type="match status" value="1"/>
</dbReference>
<dbReference type="InterPro" id="IPR035709">
    <property type="entry name" value="YoaB-like"/>
</dbReference>
<dbReference type="InterPro" id="IPR035959">
    <property type="entry name" value="RutC-like_sf"/>
</dbReference>
<evidence type="ECO:0000313" key="3">
    <source>
        <dbReference type="Proteomes" id="UP000199229"/>
    </source>
</evidence>
<sequence>MTIQRFESGPRMSQAVTHGDMVYLAGQVAGTTVGAGVTAQTQEILASIDRLLAAAGSDKTRILTATIYLADIATFAEMNAAWDAWVSRENPPARATVEARLAGPEYLVEIVIVAVKAAA</sequence>
<dbReference type="PANTHER" id="PTHR47328">
    <property type="match status" value="1"/>
</dbReference>
<dbReference type="EMBL" id="FOPM01000008">
    <property type="protein sequence ID" value="SFG68123.1"/>
    <property type="molecule type" value="Genomic_DNA"/>
</dbReference>
<comment type="similarity">
    <text evidence="1">Belongs to the RutC family.</text>
</comment>
<evidence type="ECO:0000313" key="2">
    <source>
        <dbReference type="EMBL" id="SFG68123.1"/>
    </source>
</evidence>
<name>A0A1I2TTM7_9HYPH</name>
<dbReference type="Proteomes" id="UP000199229">
    <property type="component" value="Unassembled WGS sequence"/>
</dbReference>
<dbReference type="CDD" id="cd06150">
    <property type="entry name" value="YjgF_YER057c_UK114_like_2"/>
    <property type="match status" value="1"/>
</dbReference>
<dbReference type="RefSeq" id="WP_091970954.1">
    <property type="nucleotide sequence ID" value="NZ_FOPM01000008.1"/>
</dbReference>
<dbReference type="SUPFAM" id="SSF55298">
    <property type="entry name" value="YjgF-like"/>
    <property type="match status" value="1"/>
</dbReference>
<gene>
    <name evidence="2" type="ORF">SAMN05192565_10815</name>
</gene>
<keyword evidence="3" id="KW-1185">Reference proteome</keyword>
<dbReference type="STRING" id="582675.SAMN05192565_10815"/>
<dbReference type="OrthoDB" id="9803101at2"/>
<proteinExistence type="inferred from homology"/>
<dbReference type="PROSITE" id="PS01094">
    <property type="entry name" value="UPF0076"/>
    <property type="match status" value="1"/>
</dbReference>
<protein>
    <submittedName>
        <fullName evidence="2">Enamine deaminase RidA, house cleaning of reactive enamine intermediates, YjgF/YER057c/UK114 family</fullName>
    </submittedName>
</protein>
<reference evidence="3" key="1">
    <citation type="submission" date="2016-10" db="EMBL/GenBank/DDBJ databases">
        <authorList>
            <person name="Varghese N."/>
            <person name="Submissions S."/>
        </authorList>
    </citation>
    <scope>NUCLEOTIDE SEQUENCE [LARGE SCALE GENOMIC DNA]</scope>
    <source>
        <strain evidence="3">Gh-105</strain>
    </source>
</reference>
<dbReference type="InterPro" id="IPR019897">
    <property type="entry name" value="RidA_CS"/>
</dbReference>
<dbReference type="PANTHER" id="PTHR47328:SF1">
    <property type="entry name" value="RUTC FAMILY PROTEIN YOAB"/>
    <property type="match status" value="1"/>
</dbReference>
<dbReference type="Pfam" id="PF01042">
    <property type="entry name" value="Ribonuc_L-PSP"/>
    <property type="match status" value="1"/>
</dbReference>
<accession>A0A1I2TTM7</accession>
<dbReference type="AlphaFoldDB" id="A0A1I2TTM7"/>